<keyword evidence="2" id="KW-0520">NAD</keyword>
<dbReference type="AlphaFoldDB" id="A0A846M9I3"/>
<feature type="domain" description="3-hydroxyisobutyrate dehydrogenase-like NAD-binding" evidence="5">
    <location>
        <begin position="171"/>
        <end position="291"/>
    </location>
</feature>
<dbReference type="EMBL" id="JAASQR010000004">
    <property type="protein sequence ID" value="NIJ17908.1"/>
    <property type="molecule type" value="Genomic_DNA"/>
</dbReference>
<evidence type="ECO:0000259" key="4">
    <source>
        <dbReference type="Pfam" id="PF03446"/>
    </source>
</evidence>
<dbReference type="Pfam" id="PF14833">
    <property type="entry name" value="NAD_binding_11"/>
    <property type="match status" value="1"/>
</dbReference>
<dbReference type="GO" id="GO:0008442">
    <property type="term" value="F:3-hydroxyisobutyrate dehydrogenase activity"/>
    <property type="evidence" value="ECO:0007669"/>
    <property type="project" value="UniProtKB-EC"/>
</dbReference>
<keyword evidence="7" id="KW-1185">Reference proteome</keyword>
<dbReference type="InterPro" id="IPR008927">
    <property type="entry name" value="6-PGluconate_DH-like_C_sf"/>
</dbReference>
<evidence type="ECO:0000259" key="5">
    <source>
        <dbReference type="Pfam" id="PF14833"/>
    </source>
</evidence>
<evidence type="ECO:0000256" key="1">
    <source>
        <dbReference type="ARBA" id="ARBA00023002"/>
    </source>
</evidence>
<dbReference type="InterPro" id="IPR036291">
    <property type="entry name" value="NAD(P)-bd_dom_sf"/>
</dbReference>
<dbReference type="PANTHER" id="PTHR22981:SF7">
    <property type="entry name" value="3-HYDROXYISOBUTYRATE DEHYDROGENASE, MITOCHONDRIAL"/>
    <property type="match status" value="1"/>
</dbReference>
<dbReference type="RefSeq" id="WP_167304782.1">
    <property type="nucleotide sequence ID" value="NZ_JAASQR010000004.1"/>
</dbReference>
<organism evidence="6 7">
    <name type="scientific">Sphingobium vermicomposti</name>
    <dbReference type="NCBI Taxonomy" id="529005"/>
    <lineage>
        <taxon>Bacteria</taxon>
        <taxon>Pseudomonadati</taxon>
        <taxon>Pseudomonadota</taxon>
        <taxon>Alphaproteobacteria</taxon>
        <taxon>Sphingomonadales</taxon>
        <taxon>Sphingomonadaceae</taxon>
        <taxon>Sphingobium</taxon>
    </lineage>
</organism>
<keyword evidence="1 6" id="KW-0560">Oxidoreductase</keyword>
<evidence type="ECO:0000256" key="3">
    <source>
        <dbReference type="PIRSR" id="PIRSR000103-1"/>
    </source>
</evidence>
<evidence type="ECO:0000313" key="7">
    <source>
        <dbReference type="Proteomes" id="UP000576821"/>
    </source>
</evidence>
<proteinExistence type="predicted"/>
<comment type="caution">
    <text evidence="6">The sequence shown here is derived from an EMBL/GenBank/DDBJ whole genome shotgun (WGS) entry which is preliminary data.</text>
</comment>
<dbReference type="Proteomes" id="UP000576821">
    <property type="component" value="Unassembled WGS sequence"/>
</dbReference>
<dbReference type="Pfam" id="PF03446">
    <property type="entry name" value="NAD_binding_2"/>
    <property type="match status" value="1"/>
</dbReference>
<gene>
    <name evidence="6" type="ORF">FHS54_002908</name>
</gene>
<name>A0A846M9I3_9SPHN</name>
<accession>A0A846M9I3</accession>
<dbReference type="Gene3D" id="3.40.50.720">
    <property type="entry name" value="NAD(P)-binding Rossmann-like Domain"/>
    <property type="match status" value="1"/>
</dbReference>
<dbReference type="InterPro" id="IPR006115">
    <property type="entry name" value="6PGDH_NADP-bd"/>
</dbReference>
<evidence type="ECO:0000256" key="2">
    <source>
        <dbReference type="ARBA" id="ARBA00023027"/>
    </source>
</evidence>
<dbReference type="SUPFAM" id="SSF51735">
    <property type="entry name" value="NAD(P)-binding Rossmann-fold domains"/>
    <property type="match status" value="1"/>
</dbReference>
<dbReference type="PIRSF" id="PIRSF000103">
    <property type="entry name" value="HIBADH"/>
    <property type="match status" value="1"/>
</dbReference>
<evidence type="ECO:0000313" key="6">
    <source>
        <dbReference type="EMBL" id="NIJ17908.1"/>
    </source>
</evidence>
<reference evidence="6 7" key="1">
    <citation type="submission" date="2020-03" db="EMBL/GenBank/DDBJ databases">
        <title>Genomic Encyclopedia of Type Strains, Phase IV (KMG-IV): sequencing the most valuable type-strain genomes for metagenomic binning, comparative biology and taxonomic classification.</title>
        <authorList>
            <person name="Goeker M."/>
        </authorList>
    </citation>
    <scope>NUCLEOTIDE SEQUENCE [LARGE SCALE GENOMIC DNA]</scope>
    <source>
        <strain evidence="6 7">DSM 21299</strain>
    </source>
</reference>
<dbReference type="GO" id="GO:0051287">
    <property type="term" value="F:NAD binding"/>
    <property type="evidence" value="ECO:0007669"/>
    <property type="project" value="InterPro"/>
</dbReference>
<dbReference type="InterPro" id="IPR015815">
    <property type="entry name" value="HIBADH-related"/>
</dbReference>
<dbReference type="PANTHER" id="PTHR22981">
    <property type="entry name" value="3-HYDROXYISOBUTYRATE DEHYDROGENASE-RELATED"/>
    <property type="match status" value="1"/>
</dbReference>
<dbReference type="InterPro" id="IPR029154">
    <property type="entry name" value="HIBADH-like_NADP-bd"/>
</dbReference>
<dbReference type="GO" id="GO:0050661">
    <property type="term" value="F:NADP binding"/>
    <property type="evidence" value="ECO:0007669"/>
    <property type="project" value="InterPro"/>
</dbReference>
<feature type="active site" evidence="3">
    <location>
        <position position="177"/>
    </location>
</feature>
<dbReference type="SUPFAM" id="SSF48179">
    <property type="entry name" value="6-phosphogluconate dehydrogenase C-terminal domain-like"/>
    <property type="match status" value="1"/>
</dbReference>
<dbReference type="EC" id="1.1.1.31" evidence="6"/>
<feature type="domain" description="6-phosphogluconate dehydrogenase NADP-binding" evidence="4">
    <location>
        <begin position="13"/>
        <end position="168"/>
    </location>
</feature>
<dbReference type="Gene3D" id="1.10.1040.10">
    <property type="entry name" value="N-(1-d-carboxylethyl)-l-norvaline Dehydrogenase, domain 2"/>
    <property type="match status" value="1"/>
</dbReference>
<dbReference type="InterPro" id="IPR013328">
    <property type="entry name" value="6PGD_dom2"/>
</dbReference>
<sequence>MTDAPTIAAPAVVGFVGLGAMGLPMAKCLIRAGYQVQGFDLSQDACKELQETGSKVCENAALTAQGADAVITMLPSSAIVNKVVLDSLADHLGGAVLIDMSSSAPAETRKLGEQLDKRGLQMVDAPVSGGVKRAADGSLAIMIGGDAACVVRVKPVLEAMGRTIFETGPLGSGHAMKALNNFVSAAGLTAACEALIVGKKFGLDPEQMVDILNVSTGRNNSTENKIKPFVLSGTYDGGFSLGLMAKDLGVAAQLADVVEAASPTSRLMASLWDAAREQLQDGADHTEINRYLETLQVHH</sequence>
<protein>
    <submittedName>
        <fullName evidence="6">3-hydroxyisobutyrate dehydrogenase</fullName>
        <ecNumber evidence="6">1.1.1.31</ecNumber>
    </submittedName>
</protein>